<evidence type="ECO:0000313" key="2">
    <source>
        <dbReference type="Proteomes" id="UP000217265"/>
    </source>
</evidence>
<proteinExistence type="predicted"/>
<name>A0A290Q9J6_9BACT</name>
<evidence type="ECO:0000313" key="1">
    <source>
        <dbReference type="EMBL" id="ATC65184.1"/>
    </source>
</evidence>
<dbReference type="Gene3D" id="2.40.160.10">
    <property type="entry name" value="Porin"/>
    <property type="match status" value="1"/>
</dbReference>
<dbReference type="SUPFAM" id="SSF56935">
    <property type="entry name" value="Porins"/>
    <property type="match status" value="1"/>
</dbReference>
<organism evidence="1 2">
    <name type="scientific">Nibricoccus aquaticus</name>
    <dbReference type="NCBI Taxonomy" id="2576891"/>
    <lineage>
        <taxon>Bacteria</taxon>
        <taxon>Pseudomonadati</taxon>
        <taxon>Verrucomicrobiota</taxon>
        <taxon>Opitutia</taxon>
        <taxon>Opitutales</taxon>
        <taxon>Opitutaceae</taxon>
        <taxon>Nibricoccus</taxon>
    </lineage>
</organism>
<dbReference type="AlphaFoldDB" id="A0A290Q9J6"/>
<dbReference type="KEGG" id="vbh:CMV30_15155"/>
<dbReference type="InterPro" id="IPR010870">
    <property type="entry name" value="Porin_O/P"/>
</dbReference>
<gene>
    <name evidence="1" type="ORF">CMV30_15155</name>
</gene>
<keyword evidence="2" id="KW-1185">Reference proteome</keyword>
<reference evidence="1 2" key="1">
    <citation type="submission" date="2017-09" db="EMBL/GenBank/DDBJ databases">
        <title>Complete genome sequence of Verrucomicrobial strain HZ-65, isolated from freshwater.</title>
        <authorList>
            <person name="Choi A."/>
        </authorList>
    </citation>
    <scope>NUCLEOTIDE SEQUENCE [LARGE SCALE GENOMIC DNA]</scope>
    <source>
        <strain evidence="1 2">HZ-65</strain>
    </source>
</reference>
<sequence>MQAKHLHINPTVTLNLMKSFTTILRSGIAASAIVATASSVQAQSGSDDVQQLREQIRLLDQKLRVLERKQEIKDETAAAAPKPVAVAASDGRVEITSGDGATSLRLRGLVQADYRWFDSANEPADTFLLRRARLVFEGKFNNIFSYVVQPEFAGTIQILDANVNVAVSPAFNVRIGKFKTPVGLEQLQSDPVAFFNERSVATNLTPNRDVGIQLQGDVLNKTLNYTVALLNGVPDGGNNVTGSADFDSDKTVAARLFATPFVNQKDSLFTGLGVGLAVSLGDYATASGRTGGYRTDGQQTFFSYDASVVANGQGVTWSPQGYYYRGPLGILAEYVASSIELQRGALPVREVENFGYNLSVGYVLTGEDSTYRGVTPKTVFNPSAGTWGAFEVVARVSGLDVDDSVFSGGAAGRFAAPNVSASKLTAYGLGLNWYLSRSVRAGFNLYQNKFDLAPDAVPAANALIADDETAFITRLQISF</sequence>
<dbReference type="Proteomes" id="UP000217265">
    <property type="component" value="Chromosome"/>
</dbReference>
<accession>A0A290Q9J6</accession>
<dbReference type="OrthoDB" id="9807854at2"/>
<dbReference type="InterPro" id="IPR023614">
    <property type="entry name" value="Porin_dom_sf"/>
</dbReference>
<dbReference type="EMBL" id="CP023344">
    <property type="protein sequence ID" value="ATC65184.1"/>
    <property type="molecule type" value="Genomic_DNA"/>
</dbReference>
<protein>
    <submittedName>
        <fullName evidence="1">Porin</fullName>
    </submittedName>
</protein>
<dbReference type="Pfam" id="PF07396">
    <property type="entry name" value="Porin_O_P"/>
    <property type="match status" value="1"/>
</dbReference>